<reference evidence="2 4" key="1">
    <citation type="submission" date="2008-03" db="EMBL/GenBank/DDBJ databases">
        <title>Annotation of Ixodes scapularis.</title>
        <authorList>
            <consortium name="Ixodes scapularis Genome Project Consortium"/>
            <person name="Caler E."/>
            <person name="Hannick L.I."/>
            <person name="Bidwell S."/>
            <person name="Joardar V."/>
            <person name="Thiagarajan M."/>
            <person name="Amedeo P."/>
            <person name="Galinsky K.J."/>
            <person name="Schobel S."/>
            <person name="Inman J."/>
            <person name="Hostetler J."/>
            <person name="Miller J."/>
            <person name="Hammond M."/>
            <person name="Megy K."/>
            <person name="Lawson D."/>
            <person name="Kodira C."/>
            <person name="Sutton G."/>
            <person name="Meyer J."/>
            <person name="Hill C.A."/>
            <person name="Birren B."/>
            <person name="Nene V."/>
            <person name="Collins F."/>
            <person name="Alarcon-Chaidez F."/>
            <person name="Wikel S."/>
            <person name="Strausberg R."/>
        </authorList>
    </citation>
    <scope>NUCLEOTIDE SEQUENCE [LARGE SCALE GENOMIC DNA]</scope>
    <source>
        <strain evidence="4">Wikel</strain>
        <strain evidence="2">Wikel colony</strain>
    </source>
</reference>
<dbReference type="AlphaFoldDB" id="B7QMF6"/>
<evidence type="ECO:0000313" key="3">
    <source>
        <dbReference type="EnsemblMetazoa" id="ISCW023030-PA"/>
    </source>
</evidence>
<evidence type="ECO:0000313" key="2">
    <source>
        <dbReference type="EMBL" id="EEC20028.1"/>
    </source>
</evidence>
<dbReference type="InParanoid" id="B7QMF6"/>
<accession>B7QMF6</accession>
<feature type="region of interest" description="Disordered" evidence="1">
    <location>
        <begin position="1"/>
        <end position="69"/>
    </location>
</feature>
<keyword evidence="4" id="KW-1185">Reference proteome</keyword>
<evidence type="ECO:0000256" key="1">
    <source>
        <dbReference type="SAM" id="MobiDB-lite"/>
    </source>
</evidence>
<feature type="compositionally biased region" description="Polar residues" evidence="1">
    <location>
        <begin position="1"/>
        <end position="11"/>
    </location>
</feature>
<dbReference type="EnsemblMetazoa" id="ISCW023030-RA">
    <property type="protein sequence ID" value="ISCW023030-PA"/>
    <property type="gene ID" value="ISCW023030"/>
</dbReference>
<reference evidence="3" key="2">
    <citation type="submission" date="2020-05" db="UniProtKB">
        <authorList>
            <consortium name="EnsemblMetazoa"/>
        </authorList>
    </citation>
    <scope>IDENTIFICATION</scope>
    <source>
        <strain evidence="3">wikel</strain>
    </source>
</reference>
<protein>
    <submittedName>
        <fullName evidence="2 3">Uncharacterized protein</fullName>
    </submittedName>
</protein>
<dbReference type="PaxDb" id="6945-B7QMF6"/>
<dbReference type="EMBL" id="DS971334">
    <property type="protein sequence ID" value="EEC20028.1"/>
    <property type="molecule type" value="Genomic_DNA"/>
</dbReference>
<gene>
    <name evidence="2" type="ORF">IscW_ISCW023030</name>
</gene>
<organism>
    <name type="scientific">Ixodes scapularis</name>
    <name type="common">Black-legged tick</name>
    <name type="synonym">Deer tick</name>
    <dbReference type="NCBI Taxonomy" id="6945"/>
    <lineage>
        <taxon>Eukaryota</taxon>
        <taxon>Metazoa</taxon>
        <taxon>Ecdysozoa</taxon>
        <taxon>Arthropoda</taxon>
        <taxon>Chelicerata</taxon>
        <taxon>Arachnida</taxon>
        <taxon>Acari</taxon>
        <taxon>Parasitiformes</taxon>
        <taxon>Ixodida</taxon>
        <taxon>Ixodoidea</taxon>
        <taxon>Ixodidae</taxon>
        <taxon>Ixodinae</taxon>
        <taxon>Ixodes</taxon>
    </lineage>
</organism>
<dbReference type="HOGENOM" id="CLU_2392202_0_0_1"/>
<name>B7QMF6_IXOSC</name>
<evidence type="ECO:0000313" key="4">
    <source>
        <dbReference type="Proteomes" id="UP000001555"/>
    </source>
</evidence>
<feature type="non-terminal residue" evidence="2">
    <location>
        <position position="1"/>
    </location>
</feature>
<dbReference type="VEuPathDB" id="VectorBase:ISCI023030"/>
<dbReference type="EMBL" id="ABJB010737695">
    <property type="status" value="NOT_ANNOTATED_CDS"/>
    <property type="molecule type" value="Genomic_DNA"/>
</dbReference>
<dbReference type="Proteomes" id="UP000001555">
    <property type="component" value="Unassembled WGS sequence"/>
</dbReference>
<proteinExistence type="predicted"/>
<dbReference type="VEuPathDB" id="VectorBase:ISCW023030"/>
<sequence length="94" mass="10466">VHTFYENSGESCSAEEMPPEQAPRSFPTPDPDRGPVVVPSPASILEPRTRTPRRCVPGDPNSDDKRRPMLPALFRTVRAGQTFSERQARSALYV</sequence>
<feature type="non-terminal residue" evidence="2">
    <location>
        <position position="94"/>
    </location>
</feature>